<feature type="domain" description="Tripartite ATP-independent periplasmic transporters DctQ component" evidence="10">
    <location>
        <begin position="9"/>
        <end position="136"/>
    </location>
</feature>
<dbReference type="FunCoup" id="A0A0D2JBM9">
    <property type="interactions" value="105"/>
</dbReference>
<evidence type="ECO:0000256" key="8">
    <source>
        <dbReference type="ARBA" id="ARBA00038436"/>
    </source>
</evidence>
<protein>
    <submittedName>
        <fullName evidence="11">C4-dicarboxylate ABC transporter permease</fullName>
    </submittedName>
</protein>
<reference evidence="11 12" key="1">
    <citation type="submission" date="2013-11" db="EMBL/GenBank/DDBJ databases">
        <title>Metagenomic analysis of a methanogenic consortium involved in long chain n-alkane degradation.</title>
        <authorList>
            <person name="Davidova I.A."/>
            <person name="Callaghan A.V."/>
            <person name="Wawrik B."/>
            <person name="Pruitt S."/>
            <person name="Marks C."/>
            <person name="Duncan K.E."/>
            <person name="Suflita J.M."/>
        </authorList>
    </citation>
    <scope>NUCLEOTIDE SEQUENCE [LARGE SCALE GENOMIC DNA]</scope>
    <source>
        <strain evidence="11 12">SPR</strain>
    </source>
</reference>
<evidence type="ECO:0000256" key="4">
    <source>
        <dbReference type="ARBA" id="ARBA00022519"/>
    </source>
</evidence>
<keyword evidence="6 9" id="KW-1133">Transmembrane helix</keyword>
<comment type="subcellular location">
    <subcellularLocation>
        <location evidence="1">Cell inner membrane</location>
        <topology evidence="1">Multi-pass membrane protein</topology>
    </subcellularLocation>
</comment>
<evidence type="ECO:0000313" key="12">
    <source>
        <dbReference type="Proteomes" id="UP000032233"/>
    </source>
</evidence>
<keyword evidence="2" id="KW-0813">Transport</keyword>
<dbReference type="InterPro" id="IPR055348">
    <property type="entry name" value="DctQ"/>
</dbReference>
<comment type="caution">
    <text evidence="11">The sequence shown here is derived from an EMBL/GenBank/DDBJ whole genome shotgun (WGS) entry which is preliminary data.</text>
</comment>
<comment type="similarity">
    <text evidence="8">Belongs to the TRAP transporter small permease family.</text>
</comment>
<proteinExistence type="inferred from homology"/>
<evidence type="ECO:0000256" key="2">
    <source>
        <dbReference type="ARBA" id="ARBA00022448"/>
    </source>
</evidence>
<evidence type="ECO:0000256" key="7">
    <source>
        <dbReference type="ARBA" id="ARBA00023136"/>
    </source>
</evidence>
<evidence type="ECO:0000313" key="11">
    <source>
        <dbReference type="EMBL" id="KIX15514.1"/>
    </source>
</evidence>
<feature type="transmembrane region" description="Helical" evidence="9">
    <location>
        <begin position="113"/>
        <end position="132"/>
    </location>
</feature>
<evidence type="ECO:0000256" key="5">
    <source>
        <dbReference type="ARBA" id="ARBA00022692"/>
    </source>
</evidence>
<evidence type="ECO:0000256" key="1">
    <source>
        <dbReference type="ARBA" id="ARBA00004429"/>
    </source>
</evidence>
<feature type="transmembrane region" description="Helical" evidence="9">
    <location>
        <begin position="36"/>
        <end position="53"/>
    </location>
</feature>
<dbReference type="GO" id="GO:0015740">
    <property type="term" value="P:C4-dicarboxylate transport"/>
    <property type="evidence" value="ECO:0007669"/>
    <property type="project" value="TreeGrafter"/>
</dbReference>
<dbReference type="PANTHER" id="PTHR35011">
    <property type="entry name" value="2,3-DIKETO-L-GULONATE TRAP TRANSPORTER SMALL PERMEASE PROTEIN YIAM"/>
    <property type="match status" value="1"/>
</dbReference>
<keyword evidence="5 9" id="KW-0812">Transmembrane</keyword>
<dbReference type="PANTHER" id="PTHR35011:SF2">
    <property type="entry name" value="2,3-DIKETO-L-GULONATE TRAP TRANSPORTER SMALL PERMEASE PROTEIN YIAM"/>
    <property type="match status" value="1"/>
</dbReference>
<dbReference type="STRING" id="1429043.X474_01975"/>
<keyword evidence="4" id="KW-0997">Cell inner membrane</keyword>
<keyword evidence="3" id="KW-1003">Cell membrane</keyword>
<dbReference type="InParanoid" id="A0A0D2JBM9"/>
<gene>
    <name evidence="11" type="ORF">X474_01975</name>
</gene>
<dbReference type="GO" id="GO:0022857">
    <property type="term" value="F:transmembrane transporter activity"/>
    <property type="evidence" value="ECO:0007669"/>
    <property type="project" value="TreeGrafter"/>
</dbReference>
<dbReference type="Proteomes" id="UP000032233">
    <property type="component" value="Unassembled WGS sequence"/>
</dbReference>
<dbReference type="PATRIC" id="fig|1429043.3.peg.415"/>
<accession>A0A0D2JBM9</accession>
<organism evidence="11 12">
    <name type="scientific">Dethiosulfatarculus sandiegensis</name>
    <dbReference type="NCBI Taxonomy" id="1429043"/>
    <lineage>
        <taxon>Bacteria</taxon>
        <taxon>Pseudomonadati</taxon>
        <taxon>Thermodesulfobacteriota</taxon>
        <taxon>Desulfarculia</taxon>
        <taxon>Desulfarculales</taxon>
        <taxon>Desulfarculaceae</taxon>
        <taxon>Dethiosulfatarculus</taxon>
    </lineage>
</organism>
<dbReference type="Pfam" id="PF04290">
    <property type="entry name" value="DctQ"/>
    <property type="match status" value="1"/>
</dbReference>
<sequence length="170" mass="18920">MLLVLGLSMTILILVQVFFRYVVDESISWSEEAARYLMVWMGALGAVVALRQGRHIGVRVLVERLPENSYDRFIVPLVQVTIGTFLFFLFWQGVELAVFNYDQLSPALEIPMLFPYAAVPIGALMMILDIFADMLEDRWPTPAGSRANLAAATLEGSKTGDSCQTGEEAK</sequence>
<keyword evidence="7 9" id="KW-0472">Membrane</keyword>
<dbReference type="GO" id="GO:0005886">
    <property type="term" value="C:plasma membrane"/>
    <property type="evidence" value="ECO:0007669"/>
    <property type="project" value="UniProtKB-SubCell"/>
</dbReference>
<dbReference type="InterPro" id="IPR007387">
    <property type="entry name" value="TRAP_DctQ"/>
</dbReference>
<evidence type="ECO:0000259" key="10">
    <source>
        <dbReference type="Pfam" id="PF04290"/>
    </source>
</evidence>
<evidence type="ECO:0000256" key="3">
    <source>
        <dbReference type="ARBA" id="ARBA00022475"/>
    </source>
</evidence>
<dbReference type="AlphaFoldDB" id="A0A0D2JBM9"/>
<name>A0A0D2JBM9_9BACT</name>
<dbReference type="EMBL" id="AZAC01000002">
    <property type="protein sequence ID" value="KIX15514.1"/>
    <property type="molecule type" value="Genomic_DNA"/>
</dbReference>
<feature type="transmembrane region" description="Helical" evidence="9">
    <location>
        <begin position="73"/>
        <end position="93"/>
    </location>
</feature>
<keyword evidence="12" id="KW-1185">Reference proteome</keyword>
<evidence type="ECO:0000256" key="6">
    <source>
        <dbReference type="ARBA" id="ARBA00022989"/>
    </source>
</evidence>
<evidence type="ECO:0000256" key="9">
    <source>
        <dbReference type="SAM" id="Phobius"/>
    </source>
</evidence>